<evidence type="ECO:0000313" key="1">
    <source>
        <dbReference type="EMBL" id="KZT50878.1"/>
    </source>
</evidence>
<accession>A0A165CIW9</accession>
<proteinExistence type="predicted"/>
<keyword evidence="2" id="KW-1185">Reference proteome</keyword>
<dbReference type="EMBL" id="KV424138">
    <property type="protein sequence ID" value="KZT50878.1"/>
    <property type="molecule type" value="Genomic_DNA"/>
</dbReference>
<organism evidence="1 2">
    <name type="scientific">Calocera cornea HHB12733</name>
    <dbReference type="NCBI Taxonomy" id="1353952"/>
    <lineage>
        <taxon>Eukaryota</taxon>
        <taxon>Fungi</taxon>
        <taxon>Dikarya</taxon>
        <taxon>Basidiomycota</taxon>
        <taxon>Agaricomycotina</taxon>
        <taxon>Dacrymycetes</taxon>
        <taxon>Dacrymycetales</taxon>
        <taxon>Dacrymycetaceae</taxon>
        <taxon>Calocera</taxon>
    </lineage>
</organism>
<dbReference type="Proteomes" id="UP000076842">
    <property type="component" value="Unassembled WGS sequence"/>
</dbReference>
<gene>
    <name evidence="1" type="ORF">CALCODRAFT_488356</name>
</gene>
<reference evidence="1 2" key="1">
    <citation type="journal article" date="2016" name="Mol. Biol. Evol.">
        <title>Comparative Genomics of Early-Diverging Mushroom-Forming Fungi Provides Insights into the Origins of Lignocellulose Decay Capabilities.</title>
        <authorList>
            <person name="Nagy L.G."/>
            <person name="Riley R."/>
            <person name="Tritt A."/>
            <person name="Adam C."/>
            <person name="Daum C."/>
            <person name="Floudas D."/>
            <person name="Sun H."/>
            <person name="Yadav J.S."/>
            <person name="Pangilinan J."/>
            <person name="Larsson K.H."/>
            <person name="Matsuura K."/>
            <person name="Barry K."/>
            <person name="Labutti K."/>
            <person name="Kuo R."/>
            <person name="Ohm R.A."/>
            <person name="Bhattacharya S.S."/>
            <person name="Shirouzu T."/>
            <person name="Yoshinaga Y."/>
            <person name="Martin F.M."/>
            <person name="Grigoriev I.V."/>
            <person name="Hibbett D.S."/>
        </authorList>
    </citation>
    <scope>NUCLEOTIDE SEQUENCE [LARGE SCALE GENOMIC DNA]</scope>
    <source>
        <strain evidence="1 2">HHB12733</strain>
    </source>
</reference>
<dbReference type="InParanoid" id="A0A165CIW9"/>
<name>A0A165CIW9_9BASI</name>
<protein>
    <submittedName>
        <fullName evidence="1">Uncharacterized protein</fullName>
    </submittedName>
</protein>
<sequence>MDPIELKLVDKDVHEDVAAMEMLNVATEEEETLARLKVWQNMLGVWFPKMLLDYVGYEKSQFWQLQYWKQCVVMMVKELSVVNIRSETEGDFVVAMAKSKQVTPLKVGGKAVVLLLAEKPQAKAATTKVGKKTVEPEKQAVASVARKTKDKKGKKRVVSMLL</sequence>
<evidence type="ECO:0000313" key="2">
    <source>
        <dbReference type="Proteomes" id="UP000076842"/>
    </source>
</evidence>
<dbReference type="AlphaFoldDB" id="A0A165CIW9"/>